<keyword evidence="3" id="KW-1185">Reference proteome</keyword>
<feature type="signal peptide" evidence="1">
    <location>
        <begin position="1"/>
        <end position="18"/>
    </location>
</feature>
<reference evidence="2 3" key="1">
    <citation type="submission" date="2018-03" db="EMBL/GenBank/DDBJ databases">
        <title>Genomic Encyclopedia of Archaeal and Bacterial Type Strains, Phase II (KMG-II): from individual species to whole genera.</title>
        <authorList>
            <person name="Goeker M."/>
        </authorList>
    </citation>
    <scope>NUCLEOTIDE SEQUENCE [LARGE SCALE GENOMIC DNA]</scope>
    <source>
        <strain evidence="2 3">DSM 28229</strain>
    </source>
</reference>
<evidence type="ECO:0000313" key="3">
    <source>
        <dbReference type="Proteomes" id="UP000245535"/>
    </source>
</evidence>
<evidence type="ECO:0000256" key="1">
    <source>
        <dbReference type="SAM" id="SignalP"/>
    </source>
</evidence>
<dbReference type="Proteomes" id="UP000245535">
    <property type="component" value="Unassembled WGS sequence"/>
</dbReference>
<feature type="chain" id="PRO_5016240259" evidence="1">
    <location>
        <begin position="19"/>
        <end position="135"/>
    </location>
</feature>
<dbReference type="OrthoDB" id="981116at2"/>
<evidence type="ECO:0000313" key="2">
    <source>
        <dbReference type="EMBL" id="PWJ44437.1"/>
    </source>
</evidence>
<sequence length="135" mass="15024">MKKLVSIISFISFILLSAYTPIDSFDKPVVLLKVTVLDETGNTQKNAKIRLYESLTDFQFDDNVVVEGTTNDKGKATFKGLAPKSYFVKAWKGNKVSPEAGLKTKKLQKNNLNKINVIISEANEMAIPKVKKEGK</sequence>
<name>A0A316A3X4_SEDFL</name>
<dbReference type="SUPFAM" id="SSF49478">
    <property type="entry name" value="Cna protein B-type domain"/>
    <property type="match status" value="1"/>
</dbReference>
<accession>A0A316A3X4</accession>
<dbReference type="AlphaFoldDB" id="A0A316A3X4"/>
<dbReference type="EMBL" id="QGDO01000001">
    <property type="protein sequence ID" value="PWJ44437.1"/>
    <property type="molecule type" value="Genomic_DNA"/>
</dbReference>
<dbReference type="RefSeq" id="WP_109615929.1">
    <property type="nucleotide sequence ID" value="NZ_QGDO01000001.1"/>
</dbReference>
<protein>
    <submittedName>
        <fullName evidence="2">Uncharacterized protein</fullName>
    </submittedName>
</protein>
<organism evidence="2 3">
    <name type="scientific">Sediminitomix flava</name>
    <dbReference type="NCBI Taxonomy" id="379075"/>
    <lineage>
        <taxon>Bacteria</taxon>
        <taxon>Pseudomonadati</taxon>
        <taxon>Bacteroidota</taxon>
        <taxon>Cytophagia</taxon>
        <taxon>Cytophagales</taxon>
        <taxon>Flammeovirgaceae</taxon>
        <taxon>Sediminitomix</taxon>
    </lineage>
</organism>
<proteinExistence type="predicted"/>
<gene>
    <name evidence="2" type="ORF">BC781_101797</name>
</gene>
<dbReference type="Gene3D" id="2.60.40.10">
    <property type="entry name" value="Immunoglobulins"/>
    <property type="match status" value="1"/>
</dbReference>
<comment type="caution">
    <text evidence="2">The sequence shown here is derived from an EMBL/GenBank/DDBJ whole genome shotgun (WGS) entry which is preliminary data.</text>
</comment>
<dbReference type="InterPro" id="IPR013783">
    <property type="entry name" value="Ig-like_fold"/>
</dbReference>
<keyword evidence="1" id="KW-0732">Signal</keyword>